<dbReference type="EMBL" id="GGEC01057888">
    <property type="protein sequence ID" value="MBX38372.1"/>
    <property type="molecule type" value="Transcribed_RNA"/>
</dbReference>
<accession>A0A2P2N7D2</accession>
<protein>
    <submittedName>
        <fullName evidence="1">Uncharacterized protein</fullName>
    </submittedName>
</protein>
<organism evidence="1">
    <name type="scientific">Rhizophora mucronata</name>
    <name type="common">Asiatic mangrove</name>
    <dbReference type="NCBI Taxonomy" id="61149"/>
    <lineage>
        <taxon>Eukaryota</taxon>
        <taxon>Viridiplantae</taxon>
        <taxon>Streptophyta</taxon>
        <taxon>Embryophyta</taxon>
        <taxon>Tracheophyta</taxon>
        <taxon>Spermatophyta</taxon>
        <taxon>Magnoliopsida</taxon>
        <taxon>eudicotyledons</taxon>
        <taxon>Gunneridae</taxon>
        <taxon>Pentapetalae</taxon>
        <taxon>rosids</taxon>
        <taxon>fabids</taxon>
        <taxon>Malpighiales</taxon>
        <taxon>Rhizophoraceae</taxon>
        <taxon>Rhizophora</taxon>
    </lineage>
</organism>
<name>A0A2P2N7D2_RHIMU</name>
<proteinExistence type="predicted"/>
<sequence>MQNSLFNYHSFFFFGFS</sequence>
<reference evidence="1" key="1">
    <citation type="submission" date="2018-02" db="EMBL/GenBank/DDBJ databases">
        <title>Rhizophora mucronata_Transcriptome.</title>
        <authorList>
            <person name="Meera S.P."/>
            <person name="Sreeshan A."/>
            <person name="Augustine A."/>
        </authorList>
    </citation>
    <scope>NUCLEOTIDE SEQUENCE</scope>
    <source>
        <tissue evidence="1">Leaf</tissue>
    </source>
</reference>
<dbReference type="AlphaFoldDB" id="A0A2P2N7D2"/>
<evidence type="ECO:0000313" key="1">
    <source>
        <dbReference type="EMBL" id="MBX38372.1"/>
    </source>
</evidence>